<accession>A0A2N0DAL8</accession>
<reference evidence="4 6" key="1">
    <citation type="submission" date="2017-11" db="EMBL/GenBank/DDBJ databases">
        <authorList>
            <person name="Han C.G."/>
        </authorList>
    </citation>
    <scope>NUCLEOTIDE SEQUENCE [LARGE SCALE GENOMIC DNA]</scope>
    <source>
        <strain evidence="4 6">HCNT1</strain>
    </source>
</reference>
<dbReference type="InterPro" id="IPR011970">
    <property type="entry name" value="MltB_2"/>
</dbReference>
<dbReference type="InterPro" id="IPR043426">
    <property type="entry name" value="MltB-like"/>
</dbReference>
<dbReference type="GO" id="GO:0009253">
    <property type="term" value="P:peptidoglycan catabolic process"/>
    <property type="evidence" value="ECO:0007669"/>
    <property type="project" value="TreeGrafter"/>
</dbReference>
<dbReference type="Gene3D" id="1.10.8.350">
    <property type="entry name" value="Bacterial muramidase"/>
    <property type="match status" value="1"/>
</dbReference>
<reference evidence="4 6" key="2">
    <citation type="submission" date="2017-12" db="EMBL/GenBank/DDBJ databases">
        <title>Genome sequence of Rhizobium sullae HCNT1 isolated from Sulla coronaria nodules and featuring peculiar denitrification phenotypes.</title>
        <authorList>
            <person name="De Diego-Diaz B."/>
            <person name="Treu L."/>
            <person name="Campanaro S."/>
            <person name="Da Silva Duarte V."/>
            <person name="Basaglia M."/>
            <person name="Favaro L."/>
            <person name="Casella S."/>
            <person name="Squartini A."/>
        </authorList>
    </citation>
    <scope>NUCLEOTIDE SEQUENCE [LARGE SCALE GENOMIC DNA]</scope>
    <source>
        <strain evidence="4 6">HCNT1</strain>
    </source>
</reference>
<keyword evidence="1" id="KW-0732">Signal</keyword>
<dbReference type="Gene3D" id="1.10.530.10">
    <property type="match status" value="1"/>
</dbReference>
<keyword evidence="7" id="KW-1185">Reference proteome</keyword>
<dbReference type="InterPro" id="IPR031304">
    <property type="entry name" value="SLT_2"/>
</dbReference>
<dbReference type="PANTHER" id="PTHR30163:SF8">
    <property type="entry name" value="LYTIC MUREIN TRANSGLYCOSYLASE"/>
    <property type="match status" value="1"/>
</dbReference>
<feature type="domain" description="Peptidoglycan binding-like" evidence="2">
    <location>
        <begin position="363"/>
        <end position="417"/>
    </location>
</feature>
<protein>
    <submittedName>
        <fullName evidence="4">Lytic murein transglycosylase</fullName>
    </submittedName>
</protein>
<dbReference type="NCBIfam" id="TIGR02283">
    <property type="entry name" value="MltB_2"/>
    <property type="match status" value="1"/>
</dbReference>
<evidence type="ECO:0000256" key="1">
    <source>
        <dbReference type="SAM" id="SignalP"/>
    </source>
</evidence>
<evidence type="ECO:0000313" key="7">
    <source>
        <dbReference type="Proteomes" id="UP001060123"/>
    </source>
</evidence>
<dbReference type="Proteomes" id="UP000232164">
    <property type="component" value="Unassembled WGS sequence"/>
</dbReference>
<dbReference type="InterPro" id="IPR036365">
    <property type="entry name" value="PGBD-like_sf"/>
</dbReference>
<evidence type="ECO:0000313" key="4">
    <source>
        <dbReference type="EMBL" id="PKA43136.1"/>
    </source>
</evidence>
<dbReference type="RefSeq" id="WP_027508713.1">
    <property type="nucleotide sequence ID" value="NZ_CP104143.1"/>
</dbReference>
<name>A0A2N0DAL8_RHISU</name>
<dbReference type="Pfam" id="PF01471">
    <property type="entry name" value="PG_binding_1"/>
    <property type="match status" value="1"/>
</dbReference>
<feature type="domain" description="Transglycosylase SLT" evidence="3">
    <location>
        <begin position="55"/>
        <end position="342"/>
    </location>
</feature>
<dbReference type="STRING" id="1041146.GCA_000427985_04065"/>
<dbReference type="InterPro" id="IPR036366">
    <property type="entry name" value="PGBDSf"/>
</dbReference>
<dbReference type="InterPro" id="IPR002477">
    <property type="entry name" value="Peptidoglycan-bd-like"/>
</dbReference>
<gene>
    <name evidence="4" type="ORF">CWR43_13870</name>
    <name evidence="5" type="ORF">N2599_05220</name>
</gene>
<dbReference type="EMBL" id="PIQN01000008">
    <property type="protein sequence ID" value="PKA43136.1"/>
    <property type="molecule type" value="Genomic_DNA"/>
</dbReference>
<organism evidence="4 6">
    <name type="scientific">Rhizobium sullae</name>
    <name type="common">Rhizobium hedysari</name>
    <dbReference type="NCBI Taxonomy" id="50338"/>
    <lineage>
        <taxon>Bacteria</taxon>
        <taxon>Pseudomonadati</taxon>
        <taxon>Pseudomonadota</taxon>
        <taxon>Alphaproteobacteria</taxon>
        <taxon>Hyphomicrobiales</taxon>
        <taxon>Rhizobiaceae</taxon>
        <taxon>Rhizobium/Agrobacterium group</taxon>
        <taxon>Rhizobium</taxon>
    </lineage>
</organism>
<dbReference type="AlphaFoldDB" id="A0A2N0DAL8"/>
<sequence length="417" mass="44564">MHRSLASRSALALLFAVTAATTALAQQQAMAPTASPPPAATPQAAPAACGGDLAEFLAGVKADAIAAGASAEAADKALAGAQIDPKVLSRDRAQGVFKQTFLEFSQRTVSQGRLDIGRQKLKQFSDVFARAERDYGVAPGVITAFWAMETDFGAVQGDFNTRNALVTLAHDCRRPELFRPQLIALIEMVQHGDLDPAANTGAWAGEIGQVQMLPRDIVAYGMDGDGDGHVRLKESGADAILTAAKFIQHLGFERGQPWLQEVTLPDNLPWEKSGLGGTMTAGEWFALGVQPRDGNTSFGNLEGDLVLPQGRHGPAFIAYPNFKIYLEWNKSFIYTTSAAYFATRFTGAQPYLKGTPEQGLVNDQMKQLQTKLQSKGHDVGKIDGILGSGTRVAIQKEQQRLGMPADGWATPGLLSAL</sequence>
<evidence type="ECO:0000259" key="3">
    <source>
        <dbReference type="Pfam" id="PF13406"/>
    </source>
</evidence>
<evidence type="ECO:0000313" key="5">
    <source>
        <dbReference type="EMBL" id="UWU15410.1"/>
    </source>
</evidence>
<dbReference type="PANTHER" id="PTHR30163">
    <property type="entry name" value="MEMBRANE-BOUND LYTIC MUREIN TRANSGLYCOSYLASE B"/>
    <property type="match status" value="1"/>
</dbReference>
<dbReference type="Proteomes" id="UP001060123">
    <property type="component" value="Chromosome"/>
</dbReference>
<dbReference type="Pfam" id="PF13406">
    <property type="entry name" value="SLT_2"/>
    <property type="match status" value="1"/>
</dbReference>
<evidence type="ECO:0000259" key="2">
    <source>
        <dbReference type="Pfam" id="PF01471"/>
    </source>
</evidence>
<reference evidence="5" key="3">
    <citation type="submission" date="2022-09" db="EMBL/GenBank/DDBJ databases">
        <title>Australian commercial rhizobial inoculants.</title>
        <authorList>
            <person name="Kohlmeier M.G."/>
            <person name="O'Hara G.W."/>
            <person name="Colombi E."/>
            <person name="Ramsay J.P."/>
            <person name="Terpolilli J."/>
        </authorList>
    </citation>
    <scope>NUCLEOTIDE SEQUENCE</scope>
    <source>
        <strain evidence="5">WSM1592</strain>
    </source>
</reference>
<dbReference type="GO" id="GO:0008933">
    <property type="term" value="F:peptidoglycan lytic transglycosylase activity"/>
    <property type="evidence" value="ECO:0007669"/>
    <property type="project" value="TreeGrafter"/>
</dbReference>
<proteinExistence type="predicted"/>
<dbReference type="Gene3D" id="1.10.101.10">
    <property type="entry name" value="PGBD-like superfamily/PGBD"/>
    <property type="match status" value="1"/>
</dbReference>
<dbReference type="SUPFAM" id="SSF47090">
    <property type="entry name" value="PGBD-like"/>
    <property type="match status" value="1"/>
</dbReference>
<feature type="signal peptide" evidence="1">
    <location>
        <begin position="1"/>
        <end position="25"/>
    </location>
</feature>
<feature type="chain" id="PRO_5014799862" evidence="1">
    <location>
        <begin position="26"/>
        <end position="417"/>
    </location>
</feature>
<dbReference type="InterPro" id="IPR023346">
    <property type="entry name" value="Lysozyme-like_dom_sf"/>
</dbReference>
<dbReference type="EMBL" id="CP104143">
    <property type="protein sequence ID" value="UWU15410.1"/>
    <property type="molecule type" value="Genomic_DNA"/>
</dbReference>
<evidence type="ECO:0000313" key="6">
    <source>
        <dbReference type="Proteomes" id="UP000232164"/>
    </source>
</evidence>
<dbReference type="SUPFAM" id="SSF53955">
    <property type="entry name" value="Lysozyme-like"/>
    <property type="match status" value="1"/>
</dbReference>